<feature type="non-terminal residue" evidence="2">
    <location>
        <position position="1"/>
    </location>
</feature>
<feature type="non-terminal residue" evidence="2">
    <location>
        <position position="146"/>
    </location>
</feature>
<dbReference type="AlphaFoldDB" id="X0Y2S5"/>
<keyword evidence="1" id="KW-0472">Membrane</keyword>
<keyword evidence="1" id="KW-0812">Transmembrane</keyword>
<evidence type="ECO:0000256" key="1">
    <source>
        <dbReference type="SAM" id="Phobius"/>
    </source>
</evidence>
<accession>X0Y2S5</accession>
<proteinExistence type="predicted"/>
<name>X0Y2S5_9ZZZZ</name>
<evidence type="ECO:0000313" key="2">
    <source>
        <dbReference type="EMBL" id="GAG49980.1"/>
    </source>
</evidence>
<dbReference type="EMBL" id="BARS01057270">
    <property type="protein sequence ID" value="GAG49980.1"/>
    <property type="molecule type" value="Genomic_DNA"/>
</dbReference>
<gene>
    <name evidence="2" type="ORF">S01H1_84033</name>
</gene>
<feature type="transmembrane region" description="Helical" evidence="1">
    <location>
        <begin position="12"/>
        <end position="32"/>
    </location>
</feature>
<reference evidence="2" key="1">
    <citation type="journal article" date="2014" name="Front. Microbiol.">
        <title>High frequency of phylogenetically diverse reductive dehalogenase-homologous genes in deep subseafloor sedimentary metagenomes.</title>
        <authorList>
            <person name="Kawai M."/>
            <person name="Futagami T."/>
            <person name="Toyoda A."/>
            <person name="Takaki Y."/>
            <person name="Nishi S."/>
            <person name="Hori S."/>
            <person name="Arai W."/>
            <person name="Tsubouchi T."/>
            <person name="Morono Y."/>
            <person name="Uchiyama I."/>
            <person name="Ito T."/>
            <person name="Fujiyama A."/>
            <person name="Inagaki F."/>
            <person name="Takami H."/>
        </authorList>
    </citation>
    <scope>NUCLEOTIDE SEQUENCE</scope>
    <source>
        <strain evidence="2">Expedition CK06-06</strain>
    </source>
</reference>
<keyword evidence="1" id="KW-1133">Transmembrane helix</keyword>
<organism evidence="2">
    <name type="scientific">marine sediment metagenome</name>
    <dbReference type="NCBI Taxonomy" id="412755"/>
    <lineage>
        <taxon>unclassified sequences</taxon>
        <taxon>metagenomes</taxon>
        <taxon>ecological metagenomes</taxon>
    </lineage>
</organism>
<sequence>EVSKLWSGGMRLVRAALIVVLVAYVGATRLLAVHRWCTAVPRVTEDYLAVHREMNSRFADAAKVYHRRASAKAYAFHVSSRWSGHYFADDLRRLYPDSYQWSWLTRQYTHFGRKVSLEQIAAKSAEVVFQGEPFDRHRSRLPPTRL</sequence>
<protein>
    <submittedName>
        <fullName evidence="2">Uncharacterized protein</fullName>
    </submittedName>
</protein>
<comment type="caution">
    <text evidence="2">The sequence shown here is derived from an EMBL/GenBank/DDBJ whole genome shotgun (WGS) entry which is preliminary data.</text>
</comment>